<evidence type="ECO:0000313" key="4">
    <source>
        <dbReference type="Proteomes" id="UP000261212"/>
    </source>
</evidence>
<accession>A0A3E3DV83</accession>
<feature type="transmembrane region" description="Helical" evidence="1">
    <location>
        <begin position="162"/>
        <end position="179"/>
    </location>
</feature>
<dbReference type="InterPro" id="IPR012867">
    <property type="entry name" value="DUF1648"/>
</dbReference>
<dbReference type="Proteomes" id="UP000261212">
    <property type="component" value="Unassembled WGS sequence"/>
</dbReference>
<keyword evidence="1" id="KW-1133">Transmembrane helix</keyword>
<dbReference type="PIRSF" id="PIRSF038959">
    <property type="entry name" value="SdpI"/>
    <property type="match status" value="1"/>
</dbReference>
<dbReference type="Pfam" id="PF13630">
    <property type="entry name" value="SdpI"/>
    <property type="match status" value="1"/>
</dbReference>
<evidence type="ECO:0000313" key="3">
    <source>
        <dbReference type="EMBL" id="RGD72996.1"/>
    </source>
</evidence>
<name>A0A3E3DV83_9FIRM</name>
<dbReference type="PANTHER" id="PTHR37810:SF5">
    <property type="entry name" value="IMMUNITY PROTEIN SDPI"/>
    <property type="match status" value="1"/>
</dbReference>
<evidence type="ECO:0000259" key="2">
    <source>
        <dbReference type="Pfam" id="PF07853"/>
    </source>
</evidence>
<dbReference type="PANTHER" id="PTHR37810">
    <property type="entry name" value="IMMUNITY PROTEIN SDPI"/>
    <property type="match status" value="1"/>
</dbReference>
<reference evidence="3 4" key="1">
    <citation type="submission" date="2018-08" db="EMBL/GenBank/DDBJ databases">
        <title>A genome reference for cultivated species of the human gut microbiota.</title>
        <authorList>
            <person name="Zou Y."/>
            <person name="Xue W."/>
            <person name="Luo G."/>
        </authorList>
    </citation>
    <scope>NUCLEOTIDE SEQUENCE [LARGE SCALE GENOMIC DNA]</scope>
    <source>
        <strain evidence="3 4">AM25-6</strain>
    </source>
</reference>
<dbReference type="InterPro" id="IPR026272">
    <property type="entry name" value="SdpI"/>
</dbReference>
<organism evidence="3 4">
    <name type="scientific">Anaerofustis stercorihominis</name>
    <dbReference type="NCBI Taxonomy" id="214853"/>
    <lineage>
        <taxon>Bacteria</taxon>
        <taxon>Bacillati</taxon>
        <taxon>Bacillota</taxon>
        <taxon>Clostridia</taxon>
        <taxon>Eubacteriales</taxon>
        <taxon>Eubacteriaceae</taxon>
        <taxon>Anaerofustis</taxon>
    </lineage>
</organism>
<evidence type="ECO:0000256" key="1">
    <source>
        <dbReference type="SAM" id="Phobius"/>
    </source>
</evidence>
<feature type="transmembrane region" description="Helical" evidence="1">
    <location>
        <begin position="7"/>
        <end position="26"/>
    </location>
</feature>
<dbReference type="AlphaFoldDB" id="A0A3E3DV83"/>
<dbReference type="RefSeq" id="WP_117532763.1">
    <property type="nucleotide sequence ID" value="NZ_QUSM01000008.1"/>
</dbReference>
<comment type="caution">
    <text evidence="3">The sequence shown here is derived from an EMBL/GenBank/DDBJ whole genome shotgun (WGS) entry which is preliminary data.</text>
</comment>
<protein>
    <submittedName>
        <fullName evidence="3">DUF1648 domain-containing protein</fullName>
    </submittedName>
</protein>
<keyword evidence="1" id="KW-0472">Membrane</keyword>
<feature type="transmembrane region" description="Helical" evidence="1">
    <location>
        <begin position="46"/>
        <end position="67"/>
    </location>
</feature>
<dbReference type="GO" id="GO:0009636">
    <property type="term" value="P:response to toxic substance"/>
    <property type="evidence" value="ECO:0007669"/>
    <property type="project" value="TreeGrafter"/>
</dbReference>
<dbReference type="Pfam" id="PF07853">
    <property type="entry name" value="DUF1648"/>
    <property type="match status" value="1"/>
</dbReference>
<gene>
    <name evidence="3" type="ORF">DW687_11050</name>
</gene>
<feature type="domain" description="DUF1648" evidence="2">
    <location>
        <begin position="14"/>
        <end position="59"/>
    </location>
</feature>
<feature type="transmembrane region" description="Helical" evidence="1">
    <location>
        <begin position="114"/>
        <end position="133"/>
    </location>
</feature>
<sequence length="210" mass="23586">MKKINKELLLSTIACFIPMVIALLFYDKLPEQVPTHFGANGEANGYSSKVFFTFVMPLLYVGLHLFVNIMINNDPKRANSPKIMFSIVRWLIPVLMTIVTGLSIAAALNVNINVSTWVLCFVGILFIVIGNYLPKCKQNYTIGIKLPWTLNSEENWNKTHRFGGIVFVLFGLIQIAGAFLDFGGIITMITIFAVLLIPMIYSFILYKKGI</sequence>
<proteinExistence type="predicted"/>
<keyword evidence="1" id="KW-0812">Transmembrane</keyword>
<feature type="transmembrane region" description="Helical" evidence="1">
    <location>
        <begin position="87"/>
        <end position="108"/>
    </location>
</feature>
<dbReference type="InterPro" id="IPR025962">
    <property type="entry name" value="SdpI/YhfL"/>
</dbReference>
<dbReference type="EMBL" id="QUSM01000008">
    <property type="protein sequence ID" value="RGD72996.1"/>
    <property type="molecule type" value="Genomic_DNA"/>
</dbReference>
<feature type="transmembrane region" description="Helical" evidence="1">
    <location>
        <begin position="185"/>
        <end position="206"/>
    </location>
</feature>